<keyword evidence="3" id="KW-1185">Reference proteome</keyword>
<feature type="domain" description="RES" evidence="1">
    <location>
        <begin position="29"/>
        <end position="163"/>
    </location>
</feature>
<evidence type="ECO:0000313" key="2">
    <source>
        <dbReference type="EMBL" id="MXP20267.1"/>
    </source>
</evidence>
<reference evidence="2 3" key="1">
    <citation type="submission" date="2019-11" db="EMBL/GenBank/DDBJ databases">
        <title>Gordonia sp. nov., a novel actinobacterium isolated from mangrove soil in Hainan.</title>
        <authorList>
            <person name="Huang X."/>
            <person name="Xie Y."/>
            <person name="Chu X."/>
            <person name="Xiao K."/>
        </authorList>
    </citation>
    <scope>NUCLEOTIDE SEQUENCE [LARGE SCALE GENOMIC DNA]</scope>
    <source>
        <strain evidence="2 3">HNM0687</strain>
    </source>
</reference>
<comment type="caution">
    <text evidence="2">The sequence shown here is derived from an EMBL/GenBank/DDBJ whole genome shotgun (WGS) entry which is preliminary data.</text>
</comment>
<dbReference type="Pfam" id="PF08808">
    <property type="entry name" value="RES"/>
    <property type="match status" value="1"/>
</dbReference>
<accession>A0A6L7GLG2</accession>
<gene>
    <name evidence="2" type="ORF">GIY30_02695</name>
</gene>
<dbReference type="EMBL" id="WMBR01000001">
    <property type="protein sequence ID" value="MXP20267.1"/>
    <property type="molecule type" value="Genomic_DNA"/>
</dbReference>
<dbReference type="InterPro" id="IPR014914">
    <property type="entry name" value="RES_dom"/>
</dbReference>
<name>A0A6L7GLG2_9ACTN</name>
<protein>
    <submittedName>
        <fullName evidence="2">RES domain-containing protein</fullName>
    </submittedName>
</protein>
<sequence length="206" mass="22496">MSRQRSFQKPPPATLDGFPVWDLGADVDLFRCHRASRGPWWFTGLGQGRFDLVPPRGTCYLGLDEAAAVREAVGPELVDFGCITADFASARRVSRVRVPERHRLADLTASEAADFGVTRELCSMTPYDVPQRWATALAARAGGIRYEPRFSTGPDAVAVALFGEMGDPGWPESERESVSLGVVARRVGIEVRRAPSSVTVVQPPVR</sequence>
<evidence type="ECO:0000313" key="3">
    <source>
        <dbReference type="Proteomes" id="UP000475545"/>
    </source>
</evidence>
<organism evidence="2 3">
    <name type="scientific">Gordonia mangrovi</name>
    <dbReference type="NCBI Taxonomy" id="2665643"/>
    <lineage>
        <taxon>Bacteria</taxon>
        <taxon>Bacillati</taxon>
        <taxon>Actinomycetota</taxon>
        <taxon>Actinomycetes</taxon>
        <taxon>Mycobacteriales</taxon>
        <taxon>Gordoniaceae</taxon>
        <taxon>Gordonia</taxon>
    </lineage>
</organism>
<proteinExistence type="predicted"/>
<dbReference type="AlphaFoldDB" id="A0A6L7GLG2"/>
<evidence type="ECO:0000259" key="1">
    <source>
        <dbReference type="Pfam" id="PF08808"/>
    </source>
</evidence>
<dbReference type="RefSeq" id="WP_160900432.1">
    <property type="nucleotide sequence ID" value="NZ_CP102850.1"/>
</dbReference>
<dbReference type="Proteomes" id="UP000475545">
    <property type="component" value="Unassembled WGS sequence"/>
</dbReference>